<dbReference type="RefSeq" id="WP_035230830.1">
    <property type="nucleotide sequence ID" value="NZ_ARXV01000003.1"/>
</dbReference>
<gene>
    <name evidence="6" type="ORF">Y5S_00862</name>
</gene>
<feature type="transmembrane region" description="Helical" evidence="5">
    <location>
        <begin position="46"/>
        <end position="65"/>
    </location>
</feature>
<evidence type="ECO:0008006" key="8">
    <source>
        <dbReference type="Google" id="ProtNLM"/>
    </source>
</evidence>
<dbReference type="STRING" id="1177154.Y5S_00862"/>
<keyword evidence="7" id="KW-1185">Reference proteome</keyword>
<feature type="transmembrane region" description="Helical" evidence="5">
    <location>
        <begin position="12"/>
        <end position="34"/>
    </location>
</feature>
<evidence type="ECO:0000256" key="5">
    <source>
        <dbReference type="SAM" id="Phobius"/>
    </source>
</evidence>
<organism evidence="6 7">
    <name type="scientific">Alcanivorax nanhaiticus</name>
    <dbReference type="NCBI Taxonomy" id="1177154"/>
    <lineage>
        <taxon>Bacteria</taxon>
        <taxon>Pseudomonadati</taxon>
        <taxon>Pseudomonadota</taxon>
        <taxon>Gammaproteobacteria</taxon>
        <taxon>Oceanospirillales</taxon>
        <taxon>Alcanivoracaceae</taxon>
        <taxon>Alcanivorax</taxon>
    </lineage>
</organism>
<comment type="caution">
    <text evidence="6">The sequence shown here is derived from an EMBL/GenBank/DDBJ whole genome shotgun (WGS) entry which is preliminary data.</text>
</comment>
<evidence type="ECO:0000313" key="6">
    <source>
        <dbReference type="EMBL" id="KGD65638.1"/>
    </source>
</evidence>
<accession>A0A095TTE1</accession>
<protein>
    <recommendedName>
        <fullName evidence="8">DUF1656 domain-containing protein</fullName>
    </recommendedName>
</protein>
<keyword evidence="4 5" id="KW-0472">Membrane</keyword>
<proteinExistence type="predicted"/>
<dbReference type="InterPro" id="IPR012451">
    <property type="entry name" value="DUF1656"/>
</dbReference>
<dbReference type="PATRIC" id="fig|1177154.3.peg.870"/>
<dbReference type="OrthoDB" id="7021192at2"/>
<dbReference type="Proteomes" id="UP000029444">
    <property type="component" value="Unassembled WGS sequence"/>
</dbReference>
<sequence length="66" mass="7474">MWLHEIPVGGLLVSPMVLFVLVALACTAASWLLLRQLGWHRAIWKGPWFYLSLFVCYLALTLGLMS</sequence>
<dbReference type="AlphaFoldDB" id="A0A095TTE1"/>
<dbReference type="eggNOG" id="ENOG50337EE">
    <property type="taxonomic scope" value="Bacteria"/>
</dbReference>
<dbReference type="EMBL" id="ARXV01000003">
    <property type="protein sequence ID" value="KGD65638.1"/>
    <property type="molecule type" value="Genomic_DNA"/>
</dbReference>
<keyword evidence="2 5" id="KW-0812">Transmembrane</keyword>
<evidence type="ECO:0000256" key="3">
    <source>
        <dbReference type="ARBA" id="ARBA00022989"/>
    </source>
</evidence>
<evidence type="ECO:0000256" key="2">
    <source>
        <dbReference type="ARBA" id="ARBA00022692"/>
    </source>
</evidence>
<evidence type="ECO:0000256" key="4">
    <source>
        <dbReference type="ARBA" id="ARBA00023136"/>
    </source>
</evidence>
<keyword evidence="1" id="KW-1003">Cell membrane</keyword>
<name>A0A095TTE1_9GAMM</name>
<evidence type="ECO:0000256" key="1">
    <source>
        <dbReference type="ARBA" id="ARBA00022475"/>
    </source>
</evidence>
<keyword evidence="3 5" id="KW-1133">Transmembrane helix</keyword>
<evidence type="ECO:0000313" key="7">
    <source>
        <dbReference type="Proteomes" id="UP000029444"/>
    </source>
</evidence>
<reference evidence="6 7" key="1">
    <citation type="submission" date="2012-09" db="EMBL/GenBank/DDBJ databases">
        <title>Genome Sequence of alkane-degrading Bacterium Alcanivorax sp. 19-m-6.</title>
        <authorList>
            <person name="Lai Q."/>
            <person name="Shao Z."/>
        </authorList>
    </citation>
    <scope>NUCLEOTIDE SEQUENCE [LARGE SCALE GENOMIC DNA]</scope>
    <source>
        <strain evidence="6 7">19-m-6</strain>
    </source>
</reference>
<dbReference type="Pfam" id="PF07869">
    <property type="entry name" value="DUF1656"/>
    <property type="match status" value="1"/>
</dbReference>